<accession>A0A540X3A0</accession>
<organism evidence="2 3">
    <name type="scientific">Myxococcus llanfairpwllgwyngyllgogerychwyrndrobwllllantysiliogogogochensis</name>
    <dbReference type="NCBI Taxonomy" id="2590453"/>
    <lineage>
        <taxon>Bacteria</taxon>
        <taxon>Pseudomonadati</taxon>
        <taxon>Myxococcota</taxon>
        <taxon>Myxococcia</taxon>
        <taxon>Myxococcales</taxon>
        <taxon>Cystobacterineae</taxon>
        <taxon>Myxococcaceae</taxon>
        <taxon>Myxococcus</taxon>
    </lineage>
</organism>
<comment type="caution">
    <text evidence="2">The sequence shown here is derived from an EMBL/GenBank/DDBJ whole genome shotgun (WGS) entry which is preliminary data.</text>
</comment>
<feature type="region of interest" description="Disordered" evidence="1">
    <location>
        <begin position="179"/>
        <end position="199"/>
    </location>
</feature>
<protein>
    <submittedName>
        <fullName evidence="2">Uncharacterized protein</fullName>
    </submittedName>
</protein>
<evidence type="ECO:0000313" key="2">
    <source>
        <dbReference type="EMBL" id="TQF15712.1"/>
    </source>
</evidence>
<keyword evidence="3" id="KW-1185">Reference proteome</keyword>
<dbReference type="RefSeq" id="WP_141642595.1">
    <property type="nucleotide sequence ID" value="NZ_VIFM01000037.1"/>
</dbReference>
<sequence length="199" mass="21061">MSACSVSGFRIVVALAALLFVSGCTVYVKRGAPRPNIDLAEQQATLGLVLESAVRDHFVVSNEAANKLDVDQWRGTLEDGFRVGFGSAFRLDATPADLKLQVLEAELSFAVTDASVAAVQAQIRYKARLVDAQGQVLKRSSGTVMSKRSAGLHRAATVLAANAVESLYEQISADFFTEQDKGGSDKKASDGASATDAAY</sequence>
<evidence type="ECO:0000256" key="1">
    <source>
        <dbReference type="SAM" id="MobiDB-lite"/>
    </source>
</evidence>
<proteinExistence type="predicted"/>
<dbReference type="AlphaFoldDB" id="A0A540X3A0"/>
<gene>
    <name evidence="2" type="ORF">FJV41_12010</name>
</gene>
<feature type="compositionally biased region" description="Basic and acidic residues" evidence="1">
    <location>
        <begin position="179"/>
        <end position="189"/>
    </location>
</feature>
<evidence type="ECO:0000313" key="3">
    <source>
        <dbReference type="Proteomes" id="UP000315369"/>
    </source>
</evidence>
<dbReference type="OrthoDB" id="9857066at2"/>
<reference evidence="2 3" key="1">
    <citation type="submission" date="2019-06" db="EMBL/GenBank/DDBJ databases">
        <authorList>
            <person name="Livingstone P."/>
            <person name="Whitworth D."/>
        </authorList>
    </citation>
    <scope>NUCLEOTIDE SEQUENCE [LARGE SCALE GENOMIC DNA]</scope>
    <source>
        <strain evidence="2 3">AM401</strain>
    </source>
</reference>
<name>A0A540X3A0_9BACT</name>
<dbReference type="EMBL" id="VIFM01000037">
    <property type="protein sequence ID" value="TQF15712.1"/>
    <property type="molecule type" value="Genomic_DNA"/>
</dbReference>
<dbReference type="Proteomes" id="UP000315369">
    <property type="component" value="Unassembled WGS sequence"/>
</dbReference>